<dbReference type="CDD" id="cd05907">
    <property type="entry name" value="VL_LC_FACS_like"/>
    <property type="match status" value="1"/>
</dbReference>
<gene>
    <name evidence="5" type="ORF">RM539_06715</name>
</gene>
<evidence type="ECO:0000313" key="5">
    <source>
        <dbReference type="EMBL" id="MDT0676271.1"/>
    </source>
</evidence>
<dbReference type="SUPFAM" id="SSF56801">
    <property type="entry name" value="Acetyl-CoA synthetase-like"/>
    <property type="match status" value="1"/>
</dbReference>
<dbReference type="PROSITE" id="PS00455">
    <property type="entry name" value="AMP_BINDING"/>
    <property type="match status" value="1"/>
</dbReference>
<keyword evidence="2" id="KW-0276">Fatty acid metabolism</keyword>
<dbReference type="Pfam" id="PF00501">
    <property type="entry name" value="AMP-binding"/>
    <property type="match status" value="1"/>
</dbReference>
<comment type="caution">
    <text evidence="5">The sequence shown here is derived from an EMBL/GenBank/DDBJ whole genome shotgun (WGS) entry which is preliminary data.</text>
</comment>
<name>A0ABU3D416_9FLAO</name>
<organism evidence="5 6">
    <name type="scientific">Autumnicola musiva</name>
    <dbReference type="NCBI Taxonomy" id="3075589"/>
    <lineage>
        <taxon>Bacteria</taxon>
        <taxon>Pseudomonadati</taxon>
        <taxon>Bacteroidota</taxon>
        <taxon>Flavobacteriia</taxon>
        <taxon>Flavobacteriales</taxon>
        <taxon>Flavobacteriaceae</taxon>
        <taxon>Autumnicola</taxon>
    </lineage>
</organism>
<evidence type="ECO:0000313" key="6">
    <source>
        <dbReference type="Proteomes" id="UP001262582"/>
    </source>
</evidence>
<feature type="domain" description="AMP-dependent synthetase/ligase" evidence="4">
    <location>
        <begin position="14"/>
        <end position="417"/>
    </location>
</feature>
<protein>
    <submittedName>
        <fullName evidence="5">Long-chain fatty acid--CoA ligase</fullName>
    </submittedName>
</protein>
<dbReference type="PRINTS" id="PR00154">
    <property type="entry name" value="AMPBINDING"/>
</dbReference>
<dbReference type="Pfam" id="PF23562">
    <property type="entry name" value="AMP-binding_C_3"/>
    <property type="match status" value="1"/>
</dbReference>
<evidence type="ECO:0000256" key="1">
    <source>
        <dbReference type="ARBA" id="ARBA00022598"/>
    </source>
</evidence>
<dbReference type="InterPro" id="IPR020459">
    <property type="entry name" value="AMP-binding"/>
</dbReference>
<proteinExistence type="predicted"/>
<dbReference type="PANTHER" id="PTHR43272:SF32">
    <property type="entry name" value="AMP-DEPENDENT SYNTHETASE_LIGASE DOMAIN-CONTAINING PROTEIN"/>
    <property type="match status" value="1"/>
</dbReference>
<dbReference type="Proteomes" id="UP001262582">
    <property type="component" value="Unassembled WGS sequence"/>
</dbReference>
<dbReference type="InterPro" id="IPR020845">
    <property type="entry name" value="AMP-binding_CS"/>
</dbReference>
<accession>A0ABU3D416</accession>
<dbReference type="GO" id="GO:0016874">
    <property type="term" value="F:ligase activity"/>
    <property type="evidence" value="ECO:0007669"/>
    <property type="project" value="UniProtKB-KW"/>
</dbReference>
<keyword evidence="1 5" id="KW-0436">Ligase</keyword>
<dbReference type="InterPro" id="IPR000873">
    <property type="entry name" value="AMP-dep_synth/lig_dom"/>
</dbReference>
<evidence type="ECO:0000259" key="4">
    <source>
        <dbReference type="Pfam" id="PF00501"/>
    </source>
</evidence>
<dbReference type="EMBL" id="JAVRHK010000003">
    <property type="protein sequence ID" value="MDT0676271.1"/>
    <property type="molecule type" value="Genomic_DNA"/>
</dbReference>
<keyword evidence="6" id="KW-1185">Reference proteome</keyword>
<dbReference type="PANTHER" id="PTHR43272">
    <property type="entry name" value="LONG-CHAIN-FATTY-ACID--COA LIGASE"/>
    <property type="match status" value="1"/>
</dbReference>
<dbReference type="RefSeq" id="WP_311502607.1">
    <property type="nucleotide sequence ID" value="NZ_JAVRHK010000003.1"/>
</dbReference>
<reference evidence="5 6" key="1">
    <citation type="submission" date="2023-09" db="EMBL/GenBank/DDBJ databases">
        <authorList>
            <person name="Rey-Velasco X."/>
        </authorList>
    </citation>
    <scope>NUCLEOTIDE SEQUENCE [LARGE SCALE GENOMIC DNA]</scope>
    <source>
        <strain evidence="5 6">F117</strain>
    </source>
</reference>
<sequence length="591" mass="67824">MIEIKRLFDFPYYQLENHPLEVALSTKYNGSWHSLSTQEYIDKANTLSRGLLRLGIKPNDKIAVISSSNRTEWSVLDIGVLQIAAQNVPVYPTISEDEYEYVLNHSEAKYCFVSDKEVLAKLNAIRKKTKLKDVYSFDEIPGCKNWKEVLEAGQDKSNQDEVEKLRKSVKEDDLATIIYTSGTTGRPKGVMLSHRNIVRDVIDSAPRVPFEFGAYTALSFLPVCHIFERMILYLYQYHSVSIYFAESIEKLSDNLKEVQPHIITAVPRLLEKVYDKIIAKGNSLEGIKKKLFYWAVELGLQYEPYGANGWWYETKLKLARKLIFSKWKEGLGGNIELIVSGSAALQPRLARIFAAAEMPVMEGYGLTETSPVIAVNDQRNKGFKIGTVGKVIDEVEVKIAEDGEILTKGPNLMMGYYKDEEKTKEAINSEGFFHTGDIGELDGDGFLKITDRKKEMFKTSGGKYVAPQIIENTMKQSRFIDQIMVIGEGEKMPAAFIQPNFDFIKDWAKLKKIDIGESYKEIVENSEVNKRIQEEINFYNSKFGHWEQIKRFELTPEVWSIENNQLTPTMKLKRRNIKDRYGDLYNKIYRN</sequence>
<evidence type="ECO:0000256" key="3">
    <source>
        <dbReference type="ARBA" id="ARBA00023098"/>
    </source>
</evidence>
<keyword evidence="3" id="KW-0443">Lipid metabolism</keyword>
<dbReference type="InterPro" id="IPR042099">
    <property type="entry name" value="ANL_N_sf"/>
</dbReference>
<evidence type="ECO:0000256" key="2">
    <source>
        <dbReference type="ARBA" id="ARBA00022832"/>
    </source>
</evidence>
<dbReference type="Gene3D" id="3.40.50.12780">
    <property type="entry name" value="N-terminal domain of ligase-like"/>
    <property type="match status" value="2"/>
</dbReference>